<dbReference type="InterPro" id="IPR003709">
    <property type="entry name" value="VanY-like_core_dom"/>
</dbReference>
<dbReference type="Gene3D" id="3.30.1380.10">
    <property type="match status" value="1"/>
</dbReference>
<dbReference type="InterPro" id="IPR052179">
    <property type="entry name" value="DD-CPase-like"/>
</dbReference>
<reference evidence="3 4" key="1">
    <citation type="journal article" date="2016" name="Nat. Commun.">
        <title>Thousands of microbial genomes shed light on interconnected biogeochemical processes in an aquifer system.</title>
        <authorList>
            <person name="Anantharaman K."/>
            <person name="Brown C.T."/>
            <person name="Hug L.A."/>
            <person name="Sharon I."/>
            <person name="Castelle C.J."/>
            <person name="Probst A.J."/>
            <person name="Thomas B.C."/>
            <person name="Singh A."/>
            <person name="Wilkins M.J."/>
            <person name="Karaoz U."/>
            <person name="Brodie E.L."/>
            <person name="Williams K.H."/>
            <person name="Hubbard S.S."/>
            <person name="Banfield J.F."/>
        </authorList>
    </citation>
    <scope>NUCLEOTIDE SEQUENCE [LARGE SCALE GENOMIC DNA]</scope>
</reference>
<organism evidence="3 4">
    <name type="scientific">Candidatus Nomurabacteria bacterium RIFCSPHIGHO2_02_FULL_41_18</name>
    <dbReference type="NCBI Taxonomy" id="1801754"/>
    <lineage>
        <taxon>Bacteria</taxon>
        <taxon>Candidatus Nomuraibacteriota</taxon>
    </lineage>
</organism>
<dbReference type="STRING" id="1801754.A3D42_01235"/>
<dbReference type="GO" id="GO:0006508">
    <property type="term" value="P:proteolysis"/>
    <property type="evidence" value="ECO:0007669"/>
    <property type="project" value="InterPro"/>
</dbReference>
<dbReference type="Proteomes" id="UP000177777">
    <property type="component" value="Unassembled WGS sequence"/>
</dbReference>
<evidence type="ECO:0000256" key="1">
    <source>
        <dbReference type="SAM" id="Phobius"/>
    </source>
</evidence>
<evidence type="ECO:0000259" key="2">
    <source>
        <dbReference type="Pfam" id="PF02557"/>
    </source>
</evidence>
<comment type="caution">
    <text evidence="3">The sequence shown here is derived from an EMBL/GenBank/DDBJ whole genome shotgun (WGS) entry which is preliminary data.</text>
</comment>
<dbReference type="AlphaFoldDB" id="A0A1F6W6R9"/>
<feature type="transmembrane region" description="Helical" evidence="1">
    <location>
        <begin position="6"/>
        <end position="25"/>
    </location>
</feature>
<keyword evidence="1" id="KW-0812">Transmembrane</keyword>
<proteinExistence type="predicted"/>
<name>A0A1F6W6R9_9BACT</name>
<keyword evidence="1" id="KW-0472">Membrane</keyword>
<evidence type="ECO:0000313" key="3">
    <source>
        <dbReference type="EMBL" id="OGI77603.1"/>
    </source>
</evidence>
<accession>A0A1F6W6R9</accession>
<dbReference type="EMBL" id="MFUE01000013">
    <property type="protein sequence ID" value="OGI77603.1"/>
    <property type="molecule type" value="Genomic_DNA"/>
</dbReference>
<evidence type="ECO:0000313" key="4">
    <source>
        <dbReference type="Proteomes" id="UP000177777"/>
    </source>
</evidence>
<keyword evidence="1" id="KW-1133">Transmembrane helix</keyword>
<protein>
    <recommendedName>
        <fullName evidence="2">D-alanyl-D-alanine carboxypeptidase-like core domain-containing protein</fullName>
    </recommendedName>
</protein>
<feature type="domain" description="D-alanyl-D-alanine carboxypeptidase-like core" evidence="2">
    <location>
        <begin position="81"/>
        <end position="225"/>
    </location>
</feature>
<gene>
    <name evidence="3" type="ORF">A3D42_01235</name>
</gene>
<dbReference type="SUPFAM" id="SSF55166">
    <property type="entry name" value="Hedgehog/DD-peptidase"/>
    <property type="match status" value="1"/>
</dbReference>
<dbReference type="PANTHER" id="PTHR34385:SF1">
    <property type="entry name" value="PEPTIDOGLYCAN L-ALANYL-D-GLUTAMATE ENDOPEPTIDASE CWLK"/>
    <property type="match status" value="1"/>
</dbReference>
<dbReference type="CDD" id="cd14847">
    <property type="entry name" value="DD-carboxypeptidase_like"/>
    <property type="match status" value="1"/>
</dbReference>
<dbReference type="InterPro" id="IPR009045">
    <property type="entry name" value="Zn_M74/Hedgehog-like"/>
</dbReference>
<sequence length="270" mass="31714">MQKNLLKLILVLVVISFVAVPYVILAPERAREKAEEERLFKEEIARTTAEKKTYLLGKFDPSVWPDFVQIPFEYTVARTKMYLRKETYASYEKMRNEALKSDIILNIASAARNFDYQKMLWNNKWNGITLVEGQKLPEIFPDELERFRKILEYSAAPGTSRHHWGTDIDINGADSIYFDSEKGQKEYAWLHQNAWKFGFCQTYDQKGPNRASGYNEEKWHWSYLPLSVNFTEEYKNLIKEEDIKGFLGEEYVPSFNLINNYVLSINPDCV</sequence>
<dbReference type="GO" id="GO:0008233">
    <property type="term" value="F:peptidase activity"/>
    <property type="evidence" value="ECO:0007669"/>
    <property type="project" value="InterPro"/>
</dbReference>
<dbReference type="PANTHER" id="PTHR34385">
    <property type="entry name" value="D-ALANYL-D-ALANINE CARBOXYPEPTIDASE"/>
    <property type="match status" value="1"/>
</dbReference>
<dbReference type="Pfam" id="PF02557">
    <property type="entry name" value="VanY"/>
    <property type="match status" value="1"/>
</dbReference>